<reference evidence="2 3" key="1">
    <citation type="journal article" date="2012" name="J. Bacteriol.">
        <title>Genome Sequence of Galbibacter marinum Type Strain ck-I2-15.</title>
        <authorList>
            <person name="Lai Q."/>
            <person name="Li C."/>
            <person name="Shao Z."/>
        </authorList>
    </citation>
    <scope>NUCLEOTIDE SEQUENCE [LARGE SCALE GENOMIC DNA]</scope>
    <source>
        <strain evidence="3">ck-I2-15</strain>
    </source>
</reference>
<dbReference type="Proteomes" id="UP000007364">
    <property type="component" value="Unassembled WGS sequence"/>
</dbReference>
<evidence type="ECO:0000313" key="3">
    <source>
        <dbReference type="Proteomes" id="UP000007364"/>
    </source>
</evidence>
<dbReference type="STRING" id="555500.I215_15080"/>
<organism evidence="2 3">
    <name type="scientific">Galbibacter marinus</name>
    <dbReference type="NCBI Taxonomy" id="555500"/>
    <lineage>
        <taxon>Bacteria</taxon>
        <taxon>Pseudomonadati</taxon>
        <taxon>Bacteroidota</taxon>
        <taxon>Flavobacteriia</taxon>
        <taxon>Flavobacteriales</taxon>
        <taxon>Flavobacteriaceae</taxon>
        <taxon>Galbibacter</taxon>
    </lineage>
</organism>
<evidence type="ECO:0000259" key="1">
    <source>
        <dbReference type="Pfam" id="PF08885"/>
    </source>
</evidence>
<keyword evidence="3" id="KW-1185">Reference proteome</keyword>
<sequence>MNLQTHIPLKQQLPLIDYQSKVLLIGSCFVDNIGEKLAYFKFQSKSNPLGILFHPKAIEGIITRITQGTLFTENELFWHQERWQSLQVHSNYSDTDKERLLSRLNQKIAQQHEEIKEVTHLVITLGTSWGYEHLESQTIVANCHKLPQDHFRKRLSTLDEIHDSLQNVIKVVRTVNPDVTIIITVSPIRHLKDGFVENQRSKAHLIAAVHQCIETKGDHRNNYFPSYEIVMDQLRDYRFYGEDMIHLTPTAINYLWELFSFSWLDPETNQVMEKVDKIQSGLAHRPFNPNGAQYLAFKEKLQQKIAYISEKYPHMQF</sequence>
<dbReference type="AlphaFoldDB" id="K2PN20"/>
<dbReference type="EMBL" id="AMSG01000040">
    <property type="protein sequence ID" value="EKF53920.1"/>
    <property type="molecule type" value="Genomic_DNA"/>
</dbReference>
<dbReference type="InterPro" id="IPR014982">
    <property type="entry name" value="GSCFA"/>
</dbReference>
<accession>K2PN20</accession>
<proteinExistence type="predicted"/>
<dbReference type="Pfam" id="PF08885">
    <property type="entry name" value="GSCFA"/>
    <property type="match status" value="1"/>
</dbReference>
<protein>
    <submittedName>
        <fullName evidence="2">Gscfa domain protein</fullName>
    </submittedName>
</protein>
<gene>
    <name evidence="2" type="ORF">I215_15080</name>
</gene>
<dbReference type="RefSeq" id="WP_008992838.1">
    <property type="nucleotide sequence ID" value="NZ_AMSG01000040.1"/>
</dbReference>
<feature type="domain" description="GSCFA" evidence="1">
    <location>
        <begin position="21"/>
        <end position="259"/>
    </location>
</feature>
<dbReference type="eggNOG" id="COG2755">
    <property type="taxonomic scope" value="Bacteria"/>
</dbReference>
<evidence type="ECO:0000313" key="2">
    <source>
        <dbReference type="EMBL" id="EKF53920.1"/>
    </source>
</evidence>
<comment type="caution">
    <text evidence="2">The sequence shown here is derived from an EMBL/GenBank/DDBJ whole genome shotgun (WGS) entry which is preliminary data.</text>
</comment>
<name>K2PN20_9FLAO</name>
<dbReference type="PATRIC" id="fig|555500.3.peg.3101"/>
<dbReference type="OrthoDB" id="9807687at2"/>